<organism evidence="3">
    <name type="scientific">Rhipicephalus microplus</name>
    <name type="common">Cattle tick</name>
    <name type="synonym">Boophilus microplus</name>
    <dbReference type="NCBI Taxonomy" id="6941"/>
    <lineage>
        <taxon>Eukaryota</taxon>
        <taxon>Metazoa</taxon>
        <taxon>Ecdysozoa</taxon>
        <taxon>Arthropoda</taxon>
        <taxon>Chelicerata</taxon>
        <taxon>Arachnida</taxon>
        <taxon>Acari</taxon>
        <taxon>Parasitiformes</taxon>
        <taxon>Ixodida</taxon>
        <taxon>Ixodoidea</taxon>
        <taxon>Ixodidae</taxon>
        <taxon>Rhipicephalinae</taxon>
        <taxon>Rhipicephalus</taxon>
        <taxon>Boophilus</taxon>
    </lineage>
</organism>
<dbReference type="EMBL" id="GIKN01007847">
    <property type="protein sequence ID" value="NIE50120.1"/>
    <property type="molecule type" value="Transcribed_RNA"/>
</dbReference>
<feature type="compositionally biased region" description="Low complexity" evidence="1">
    <location>
        <begin position="7"/>
        <end position="21"/>
    </location>
</feature>
<evidence type="ECO:0000256" key="1">
    <source>
        <dbReference type="SAM" id="MobiDB-lite"/>
    </source>
</evidence>
<accession>A0A6G5AIU4</accession>
<feature type="region of interest" description="Disordered" evidence="1">
    <location>
        <begin position="1"/>
        <end position="21"/>
    </location>
</feature>
<feature type="transmembrane region" description="Helical" evidence="2">
    <location>
        <begin position="39"/>
        <end position="62"/>
    </location>
</feature>
<keyword evidence="2" id="KW-0472">Membrane</keyword>
<protein>
    <submittedName>
        <fullName evidence="3">Uncharacterized protein</fullName>
    </submittedName>
</protein>
<keyword evidence="2" id="KW-1133">Transmembrane helix</keyword>
<dbReference type="VEuPathDB" id="VectorBase:LOC119162026"/>
<dbReference type="OrthoDB" id="6498201at2759"/>
<sequence length="555" mass="61558">MGTKSVASGVSSAPDPGAPPAAVGAAPTAEGIMKKLSNYWLIVGSIPLVMFLLVCLPTVFYVKSISEYKNAFYCRSKACDALALTTKAVRDAKPCDDYFTSVCKAAPLFDVKNVLKKDKNFMNKAATMWGDNPPAYVSLIQYYGGCTDADKNGPGAVTWAWIGNAIGVPSIKDAMAKMGQGGSLRTDITRICTNAVQHGIDCMFHFEWMRGATQKAFSKDPKPTIGEALPTPAVKADLAISAPDMGIMEPSHYLVDLGGQELSDIFKPVVEALKDMDDNLDEDVVAAFEATAKGVAKRMYELMEYSKDLDYTVAPRMMDTDAFSQVDNDMDGFNDYHFIPFAEAVKNFVPAAANFNRFLVRSPNYVDLLNRAINYCPAGAKCYITMDEFYVFIFLDTTLRIGGNYVVKGVIPDDVRLLWCSRYIDWMLPTAMASSAENYLQKTYWPFGLKNPKDPKNPHSAFTVGMQFTQMLLDAFVHSYALSIASSEKSRANLYTKMLQLDYMAFYPNSSDKPNQDMITKLNSKIVPADEFSLVSFFENRKEIFLITGRVRRQI</sequence>
<proteinExistence type="predicted"/>
<evidence type="ECO:0000256" key="2">
    <source>
        <dbReference type="SAM" id="Phobius"/>
    </source>
</evidence>
<evidence type="ECO:0000313" key="3">
    <source>
        <dbReference type="EMBL" id="NIE50120.1"/>
    </source>
</evidence>
<dbReference type="AlphaFoldDB" id="A0A6G5AIU4"/>
<name>A0A6G5AIU4_RHIMP</name>
<reference evidence="3" key="1">
    <citation type="submission" date="2020-03" db="EMBL/GenBank/DDBJ databases">
        <title>A transcriptome and proteome of the tick Rhipicephalus microplus shaped by the genetic composition of its hosts and developmental stage.</title>
        <authorList>
            <person name="Garcia G.R."/>
            <person name="Ribeiro J.M.C."/>
            <person name="Maruyama S.R."/>
            <person name="Gardinasse L.G."/>
            <person name="Nelson K."/>
            <person name="Ferreira B.R."/>
            <person name="Andrade T.G."/>
            <person name="Santos I.K.F.M."/>
        </authorList>
    </citation>
    <scope>NUCLEOTIDE SEQUENCE</scope>
    <source>
        <strain evidence="3">NSGR</strain>
        <tissue evidence="3">Salivary glands</tissue>
    </source>
</reference>
<keyword evidence="2" id="KW-0812">Transmembrane</keyword>